<gene>
    <name evidence="3" type="ORF">Asera_37170</name>
</gene>
<dbReference type="Proteomes" id="UP000680750">
    <property type="component" value="Chromosome"/>
</dbReference>
<evidence type="ECO:0000313" key="3">
    <source>
        <dbReference type="EMBL" id="BCJ29609.1"/>
    </source>
</evidence>
<dbReference type="Pfam" id="PF13683">
    <property type="entry name" value="rve_3"/>
    <property type="match status" value="1"/>
</dbReference>
<dbReference type="KEGG" id="aser:Asera_37170"/>
<dbReference type="AlphaFoldDB" id="A0A810L3R0"/>
<organism evidence="3 4">
    <name type="scientific">Actinocatenispora sera</name>
    <dbReference type="NCBI Taxonomy" id="390989"/>
    <lineage>
        <taxon>Bacteria</taxon>
        <taxon>Bacillati</taxon>
        <taxon>Actinomycetota</taxon>
        <taxon>Actinomycetes</taxon>
        <taxon>Micromonosporales</taxon>
        <taxon>Micromonosporaceae</taxon>
        <taxon>Actinocatenispora</taxon>
    </lineage>
</organism>
<dbReference type="SUPFAM" id="SSF53098">
    <property type="entry name" value="Ribonuclease H-like"/>
    <property type="match status" value="1"/>
</dbReference>
<evidence type="ECO:0000259" key="2">
    <source>
        <dbReference type="PROSITE" id="PS50994"/>
    </source>
</evidence>
<evidence type="ECO:0000313" key="4">
    <source>
        <dbReference type="Proteomes" id="UP000680750"/>
    </source>
</evidence>
<keyword evidence="4" id="KW-1185">Reference proteome</keyword>
<sequence length="188" mass="20631">MLFDKICRKNGITHRLTQPASPNQNGKVERFHGTFRPDFLDQAEAFTQRGAGAGGVDACVADYNTDRPIRRWTTRCRSLRRAVRPVENQQRTLIDLWLPPAVAACPAPGICGLRQSTGAAVTGATSRQRLDRGPIAFDRVVPPSGNLMVAGKQFWLGPARAGSRSVSGQTRRDPPERRGGRIKSLRST</sequence>
<dbReference type="GO" id="GO:0003676">
    <property type="term" value="F:nucleic acid binding"/>
    <property type="evidence" value="ECO:0007669"/>
    <property type="project" value="InterPro"/>
</dbReference>
<dbReference type="InterPro" id="IPR012337">
    <property type="entry name" value="RNaseH-like_sf"/>
</dbReference>
<evidence type="ECO:0000256" key="1">
    <source>
        <dbReference type="SAM" id="MobiDB-lite"/>
    </source>
</evidence>
<dbReference type="EMBL" id="AP023354">
    <property type="protein sequence ID" value="BCJ29609.1"/>
    <property type="molecule type" value="Genomic_DNA"/>
</dbReference>
<dbReference type="PROSITE" id="PS50994">
    <property type="entry name" value="INTEGRASE"/>
    <property type="match status" value="1"/>
</dbReference>
<proteinExistence type="predicted"/>
<feature type="region of interest" description="Disordered" evidence="1">
    <location>
        <begin position="160"/>
        <end position="188"/>
    </location>
</feature>
<dbReference type="InterPro" id="IPR001584">
    <property type="entry name" value="Integrase_cat-core"/>
</dbReference>
<accession>A0A810L3R0</accession>
<dbReference type="Gene3D" id="3.30.420.10">
    <property type="entry name" value="Ribonuclease H-like superfamily/Ribonuclease H"/>
    <property type="match status" value="1"/>
</dbReference>
<protein>
    <recommendedName>
        <fullName evidence="2">Integrase catalytic domain-containing protein</fullName>
    </recommendedName>
</protein>
<dbReference type="InterPro" id="IPR036397">
    <property type="entry name" value="RNaseH_sf"/>
</dbReference>
<name>A0A810L3R0_9ACTN</name>
<feature type="domain" description="Integrase catalytic" evidence="2">
    <location>
        <begin position="1"/>
        <end position="93"/>
    </location>
</feature>
<reference evidence="3" key="1">
    <citation type="submission" date="2020-08" db="EMBL/GenBank/DDBJ databases">
        <title>Whole genome shotgun sequence of Actinocatenispora sera NBRC 101916.</title>
        <authorList>
            <person name="Komaki H."/>
            <person name="Tamura T."/>
        </authorList>
    </citation>
    <scope>NUCLEOTIDE SEQUENCE</scope>
    <source>
        <strain evidence="3">NBRC 101916</strain>
    </source>
</reference>
<feature type="compositionally biased region" description="Basic and acidic residues" evidence="1">
    <location>
        <begin position="170"/>
        <end position="179"/>
    </location>
</feature>
<dbReference type="GO" id="GO:0015074">
    <property type="term" value="P:DNA integration"/>
    <property type="evidence" value="ECO:0007669"/>
    <property type="project" value="InterPro"/>
</dbReference>